<dbReference type="EMBL" id="CP039353">
    <property type="protein sequence ID" value="QCE06473.1"/>
    <property type="molecule type" value="Genomic_DNA"/>
</dbReference>
<evidence type="ECO:0000313" key="1">
    <source>
        <dbReference type="EMBL" id="QCE06473.1"/>
    </source>
</evidence>
<keyword evidence="2" id="KW-1185">Reference proteome</keyword>
<name>A0A4D6MYD6_VIGUN</name>
<dbReference type="AlphaFoldDB" id="A0A4D6MYD6"/>
<evidence type="ECO:0000313" key="2">
    <source>
        <dbReference type="Proteomes" id="UP000501690"/>
    </source>
</evidence>
<reference evidence="1 2" key="1">
    <citation type="submission" date="2019-04" db="EMBL/GenBank/DDBJ databases">
        <title>An improved genome assembly and genetic linkage map for asparagus bean, Vigna unguiculata ssp. sesquipedialis.</title>
        <authorList>
            <person name="Xia Q."/>
            <person name="Zhang R."/>
            <person name="Dong Y."/>
        </authorList>
    </citation>
    <scope>NUCLEOTIDE SEQUENCE [LARGE SCALE GENOMIC DNA]</scope>
    <source>
        <tissue evidence="1">Leaf</tissue>
    </source>
</reference>
<accession>A0A4D6MYD6</accession>
<proteinExistence type="predicted"/>
<dbReference type="Proteomes" id="UP000501690">
    <property type="component" value="Linkage Group LG9"/>
</dbReference>
<sequence length="162" mass="19054">MNQWNTWKDEYSLSLVKPIDNKIHHLKIYSIGWGSTVITDKTQLSNLIKRELLSQKTCRKQQKSLPIHTRYNNNLCVYQNICINEFFKTQQLMDHVFYKELRRLLQREAETHPRHQSLFGLPIKEMFKDFVKKELGQTDLPLKNGLKNEICLALGRVTGPVG</sequence>
<protein>
    <submittedName>
        <fullName evidence="1">Uncharacterized protein</fullName>
    </submittedName>
</protein>
<gene>
    <name evidence="1" type="ORF">DEO72_LG9g1485</name>
</gene>
<organism evidence="1 2">
    <name type="scientific">Vigna unguiculata</name>
    <name type="common">Cowpea</name>
    <dbReference type="NCBI Taxonomy" id="3917"/>
    <lineage>
        <taxon>Eukaryota</taxon>
        <taxon>Viridiplantae</taxon>
        <taxon>Streptophyta</taxon>
        <taxon>Embryophyta</taxon>
        <taxon>Tracheophyta</taxon>
        <taxon>Spermatophyta</taxon>
        <taxon>Magnoliopsida</taxon>
        <taxon>eudicotyledons</taxon>
        <taxon>Gunneridae</taxon>
        <taxon>Pentapetalae</taxon>
        <taxon>rosids</taxon>
        <taxon>fabids</taxon>
        <taxon>Fabales</taxon>
        <taxon>Fabaceae</taxon>
        <taxon>Papilionoideae</taxon>
        <taxon>50 kb inversion clade</taxon>
        <taxon>NPAAA clade</taxon>
        <taxon>indigoferoid/millettioid clade</taxon>
        <taxon>Phaseoleae</taxon>
        <taxon>Vigna</taxon>
    </lineage>
</organism>